<reference evidence="1" key="1">
    <citation type="submission" date="2021-11" db="EMBL/GenBank/DDBJ databases">
        <title>A Novel Adlercreutzia Species, isolated from a Allomyrina dichotoma larva feces.</title>
        <authorList>
            <person name="Suh M.K."/>
        </authorList>
    </citation>
    <scope>NUCLEOTIDE SEQUENCE</scope>
    <source>
        <strain evidence="1">JBNU-10</strain>
    </source>
</reference>
<dbReference type="Proteomes" id="UP001430755">
    <property type="component" value="Unassembled WGS sequence"/>
</dbReference>
<dbReference type="RefSeq" id="WP_242165520.1">
    <property type="nucleotide sequence ID" value="NZ_JAJMLW010000003.1"/>
</dbReference>
<accession>A0ABS9WHM3</accession>
<organism evidence="1 2">
    <name type="scientific">Adlercreutzia faecimuris</name>
    <dbReference type="NCBI Taxonomy" id="2897341"/>
    <lineage>
        <taxon>Bacteria</taxon>
        <taxon>Bacillati</taxon>
        <taxon>Actinomycetota</taxon>
        <taxon>Coriobacteriia</taxon>
        <taxon>Eggerthellales</taxon>
        <taxon>Eggerthellaceae</taxon>
        <taxon>Adlercreutzia</taxon>
    </lineage>
</organism>
<evidence type="ECO:0000313" key="1">
    <source>
        <dbReference type="EMBL" id="MCI2242346.1"/>
    </source>
</evidence>
<proteinExistence type="predicted"/>
<keyword evidence="2" id="KW-1185">Reference proteome</keyword>
<sequence>MPAKMLASFTARDGSGLWEVTTAGIRVGGVLWRFTDESFVICAVTQGRVEEGTRVVEDADDGLGAWAGLAVLQETGSLRDAALAAWALGGPDTRVEATRAELPGTAQLTIGNLRGVRDLHHDLRYREDSLHVQEAKLRRFAATAKQAINAHKRRWE</sequence>
<dbReference type="EMBL" id="JAJMLW010000003">
    <property type="protein sequence ID" value="MCI2242346.1"/>
    <property type="molecule type" value="Genomic_DNA"/>
</dbReference>
<gene>
    <name evidence="1" type="ORF">LPT13_08285</name>
</gene>
<comment type="caution">
    <text evidence="1">The sequence shown here is derived from an EMBL/GenBank/DDBJ whole genome shotgun (WGS) entry which is preliminary data.</text>
</comment>
<protein>
    <submittedName>
        <fullName evidence="1">Uncharacterized protein</fullName>
    </submittedName>
</protein>
<evidence type="ECO:0000313" key="2">
    <source>
        <dbReference type="Proteomes" id="UP001430755"/>
    </source>
</evidence>
<name>A0ABS9WHM3_9ACTN</name>